<dbReference type="RefSeq" id="WP_216439067.1">
    <property type="nucleotide sequence ID" value="NZ_JAHLQF010000002.1"/>
</dbReference>
<proteinExistence type="predicted"/>
<reference evidence="1 2" key="1">
    <citation type="submission" date="2021-06" db="EMBL/GenBank/DDBJ databases">
        <authorList>
            <person name="Sun Q."/>
            <person name="Li D."/>
        </authorList>
    </citation>
    <scope>NUCLEOTIDE SEQUENCE [LARGE SCALE GENOMIC DNA]</scope>
    <source>
        <strain evidence="1 2">MSJ-11</strain>
    </source>
</reference>
<protein>
    <recommendedName>
        <fullName evidence="3">CdiI immunity protein domain-containing protein</fullName>
    </recommendedName>
</protein>
<name>A0ABS6EHA3_9CLOT</name>
<accession>A0ABS6EHA3</accession>
<keyword evidence="2" id="KW-1185">Reference proteome</keyword>
<evidence type="ECO:0008006" key="3">
    <source>
        <dbReference type="Google" id="ProtNLM"/>
    </source>
</evidence>
<gene>
    <name evidence="1" type="ORF">KQI86_09670</name>
</gene>
<dbReference type="EMBL" id="JAHLQF010000002">
    <property type="protein sequence ID" value="MBU5484598.1"/>
    <property type="molecule type" value="Genomic_DNA"/>
</dbReference>
<organism evidence="1 2">
    <name type="scientific">Clostridium mobile</name>
    <dbReference type="NCBI Taxonomy" id="2841512"/>
    <lineage>
        <taxon>Bacteria</taxon>
        <taxon>Bacillati</taxon>
        <taxon>Bacillota</taxon>
        <taxon>Clostridia</taxon>
        <taxon>Eubacteriales</taxon>
        <taxon>Clostridiaceae</taxon>
        <taxon>Clostridium</taxon>
    </lineage>
</organism>
<sequence length="105" mass="12363">MFKIEDLLCENFSSYPEEVRDYLERFSNNLKEALKEELINHIAEDMLSNIENSKEEFIVKLSIILNNGHKGYNNMSTKSLLDLYLEVKKEEDFVNLLDKVSKDLE</sequence>
<evidence type="ECO:0000313" key="2">
    <source>
        <dbReference type="Proteomes" id="UP000726170"/>
    </source>
</evidence>
<evidence type="ECO:0000313" key="1">
    <source>
        <dbReference type="EMBL" id="MBU5484598.1"/>
    </source>
</evidence>
<comment type="caution">
    <text evidence="1">The sequence shown here is derived from an EMBL/GenBank/DDBJ whole genome shotgun (WGS) entry which is preliminary data.</text>
</comment>
<dbReference type="Proteomes" id="UP000726170">
    <property type="component" value="Unassembled WGS sequence"/>
</dbReference>